<dbReference type="InterPro" id="IPR007046">
    <property type="entry name" value="RNA_pol_sigma_54_core-bd"/>
</dbReference>
<keyword evidence="4" id="KW-0548">Nucleotidyltransferase</keyword>
<dbReference type="Gene3D" id="1.10.10.1330">
    <property type="entry name" value="RNA polymerase sigma-54 factor, core-binding domain"/>
    <property type="match status" value="1"/>
</dbReference>
<keyword evidence="3" id="KW-0808">Transferase</keyword>
<protein>
    <submittedName>
        <fullName evidence="11">RNA polymerase sigma-54 factor</fullName>
    </submittedName>
</protein>
<evidence type="ECO:0000256" key="3">
    <source>
        <dbReference type="ARBA" id="ARBA00022679"/>
    </source>
</evidence>
<proteinExistence type="inferred from homology"/>
<organism evidence="11 12">
    <name type="scientific">Oceanobacillus kimchii</name>
    <dbReference type="NCBI Taxonomy" id="746691"/>
    <lineage>
        <taxon>Bacteria</taxon>
        <taxon>Bacillati</taxon>
        <taxon>Bacillota</taxon>
        <taxon>Bacilli</taxon>
        <taxon>Bacillales</taxon>
        <taxon>Bacillaceae</taxon>
        <taxon>Oceanobacillus</taxon>
    </lineage>
</organism>
<reference evidence="11 12" key="1">
    <citation type="submission" date="2023-02" db="EMBL/GenBank/DDBJ databases">
        <title>Oceanobacillus kimchii IFOP_LL358 isolated form Alexandrium catenella lab strain.</title>
        <authorList>
            <person name="Gajardo G."/>
            <person name="Ueki S."/>
            <person name="Maruyama F."/>
        </authorList>
    </citation>
    <scope>NUCLEOTIDE SEQUENCE [LARGE SCALE GENOMIC DNA]</scope>
    <source>
        <strain evidence="11 12">IFOP_LL358</strain>
    </source>
</reference>
<dbReference type="PRINTS" id="PR00045">
    <property type="entry name" value="SIGMA54FCT"/>
</dbReference>
<evidence type="ECO:0000256" key="1">
    <source>
        <dbReference type="ARBA" id="ARBA00008798"/>
    </source>
</evidence>
<evidence type="ECO:0000256" key="6">
    <source>
        <dbReference type="ARBA" id="ARBA00023082"/>
    </source>
</evidence>
<dbReference type="Proteomes" id="UP001275436">
    <property type="component" value="Unassembled WGS sequence"/>
</dbReference>
<feature type="domain" description="RNA polymerase sigma factor 54 core-binding" evidence="10">
    <location>
        <begin position="68"/>
        <end position="256"/>
    </location>
</feature>
<dbReference type="InterPro" id="IPR038709">
    <property type="entry name" value="RpoN_core-bd_sf"/>
</dbReference>
<evidence type="ECO:0000256" key="2">
    <source>
        <dbReference type="ARBA" id="ARBA00022478"/>
    </source>
</evidence>
<evidence type="ECO:0000256" key="4">
    <source>
        <dbReference type="ARBA" id="ARBA00022695"/>
    </source>
</evidence>
<evidence type="ECO:0000256" key="7">
    <source>
        <dbReference type="ARBA" id="ARBA00023125"/>
    </source>
</evidence>
<evidence type="ECO:0000259" key="9">
    <source>
        <dbReference type="Pfam" id="PF04552"/>
    </source>
</evidence>
<accession>A0ABQ5TPQ2</accession>
<evidence type="ECO:0000259" key="10">
    <source>
        <dbReference type="Pfam" id="PF04963"/>
    </source>
</evidence>
<evidence type="ECO:0000256" key="8">
    <source>
        <dbReference type="ARBA" id="ARBA00023163"/>
    </source>
</evidence>
<dbReference type="NCBIfam" id="TIGR02395">
    <property type="entry name" value="rpoN_sigma"/>
    <property type="match status" value="1"/>
</dbReference>
<keyword evidence="6" id="KW-0731">Sigma factor</keyword>
<evidence type="ECO:0000256" key="5">
    <source>
        <dbReference type="ARBA" id="ARBA00023015"/>
    </source>
</evidence>
<dbReference type="EMBL" id="BSKO01000001">
    <property type="protein sequence ID" value="GLO67105.1"/>
    <property type="molecule type" value="Genomic_DNA"/>
</dbReference>
<dbReference type="Pfam" id="PF04552">
    <property type="entry name" value="Sigma54_DBD"/>
    <property type="match status" value="1"/>
</dbReference>
<evidence type="ECO:0000313" key="11">
    <source>
        <dbReference type="EMBL" id="GLO67105.1"/>
    </source>
</evidence>
<dbReference type="PIRSF" id="PIRSF000774">
    <property type="entry name" value="RpoN"/>
    <property type="match status" value="1"/>
</dbReference>
<dbReference type="RefSeq" id="WP_317958246.1">
    <property type="nucleotide sequence ID" value="NZ_BSKO01000001.1"/>
</dbReference>
<dbReference type="InterPro" id="IPR000394">
    <property type="entry name" value="RNA_pol_sigma_54"/>
</dbReference>
<gene>
    <name evidence="11" type="ORF">MACH08_28890</name>
</gene>
<name>A0ABQ5TPQ2_9BACI</name>
<feature type="domain" description="RNA polymerase sigma factor 54 DNA-binding" evidence="9">
    <location>
        <begin position="267"/>
        <end position="423"/>
    </location>
</feature>
<dbReference type="PANTHER" id="PTHR32248:SF4">
    <property type="entry name" value="RNA POLYMERASE SIGMA-54 FACTOR"/>
    <property type="match status" value="1"/>
</dbReference>
<dbReference type="PANTHER" id="PTHR32248">
    <property type="entry name" value="RNA POLYMERASE SIGMA-54 FACTOR"/>
    <property type="match status" value="1"/>
</dbReference>
<keyword evidence="7" id="KW-0238">DNA-binding</keyword>
<comment type="caution">
    <text evidence="11">The sequence shown here is derived from an EMBL/GenBank/DDBJ whole genome shotgun (WGS) entry which is preliminary data.</text>
</comment>
<dbReference type="Pfam" id="PF04963">
    <property type="entry name" value="Sigma54_CBD"/>
    <property type="match status" value="1"/>
</dbReference>
<dbReference type="PROSITE" id="PS50044">
    <property type="entry name" value="SIGMA54_3"/>
    <property type="match status" value="1"/>
</dbReference>
<sequence>MKQRLVLNQSLQWKMNQSLYQSIEILQLTGMELYDYMKQVAEENPLIEEVQPIDKELISQFRKTDYSIDEMNTAELTLYDQLKSNLYVLDIKDKSLLPVIIFGIDSLNEDGYIDIAMEEWADYCKVELTTVKRALSYIQLLEPAGIGARDLTECIQLQLKQMNIDAPYISTLMSEDIALLAEENSYQISLNYEITEEKAQKLIESIKLCHPKPGKLLTPTKTEFIIPEASIYKEDTEWKISFFNWSSPAIQINNQYNNQDLKGEAASFVKKKRKEVEMLQQALDYRSSTLEKVIRIIVEKQLPFFETGPKMLKPLTLSELSAQLDLHISTISRAIRQKYVQTVHGVIPLKYFLQREVQKGAGVASIVIKHILKELINLEDKSRPLSDEKIKQLMEERYQIKIARRTIMKYRDELQIPSSVKRKGANNNEK</sequence>
<evidence type="ECO:0000313" key="12">
    <source>
        <dbReference type="Proteomes" id="UP001275436"/>
    </source>
</evidence>
<comment type="similarity">
    <text evidence="1">Belongs to the sigma-54 factor family.</text>
</comment>
<dbReference type="InterPro" id="IPR007634">
    <property type="entry name" value="RNA_pol_sigma_54_DNA-bd"/>
</dbReference>
<keyword evidence="2" id="KW-0240">DNA-directed RNA polymerase</keyword>
<keyword evidence="8" id="KW-0804">Transcription</keyword>
<keyword evidence="5" id="KW-0805">Transcription regulation</keyword>
<dbReference type="Gene3D" id="1.10.10.60">
    <property type="entry name" value="Homeodomain-like"/>
    <property type="match status" value="1"/>
</dbReference>
<keyword evidence="12" id="KW-1185">Reference proteome</keyword>
<dbReference type="Pfam" id="PF00309">
    <property type="entry name" value="Sigma54_AID"/>
    <property type="match status" value="1"/>
</dbReference>